<protein>
    <recommendedName>
        <fullName evidence="2">non-specific serine/threonine protein kinase</fullName>
        <ecNumber evidence="2">2.7.11.1</ecNumber>
    </recommendedName>
</protein>
<dbReference type="PROSITE" id="PS00108">
    <property type="entry name" value="PROTEIN_KINASE_ST"/>
    <property type="match status" value="1"/>
</dbReference>
<evidence type="ECO:0000256" key="7">
    <source>
        <dbReference type="PROSITE-ProRule" id="PRU10141"/>
    </source>
</evidence>
<feature type="binding site" evidence="7">
    <location>
        <position position="634"/>
    </location>
    <ligand>
        <name>ATP</name>
        <dbReference type="ChEBI" id="CHEBI:30616"/>
    </ligand>
</feature>
<name>A0A5J4VTP5_9EUKA</name>
<feature type="compositionally biased region" description="Polar residues" evidence="8">
    <location>
        <begin position="542"/>
        <end position="551"/>
    </location>
</feature>
<evidence type="ECO:0000256" key="4">
    <source>
        <dbReference type="ARBA" id="ARBA00022741"/>
    </source>
</evidence>
<organism evidence="10 11">
    <name type="scientific">Streblomastix strix</name>
    <dbReference type="NCBI Taxonomy" id="222440"/>
    <lineage>
        <taxon>Eukaryota</taxon>
        <taxon>Metamonada</taxon>
        <taxon>Preaxostyla</taxon>
        <taxon>Oxymonadida</taxon>
        <taxon>Streblomastigidae</taxon>
        <taxon>Streblomastix</taxon>
    </lineage>
</organism>
<dbReference type="CDD" id="cd00180">
    <property type="entry name" value="PKc"/>
    <property type="match status" value="1"/>
</dbReference>
<comment type="caution">
    <text evidence="10">The sequence shown here is derived from an EMBL/GenBank/DDBJ whole genome shotgun (WGS) entry which is preliminary data.</text>
</comment>
<dbReference type="PROSITE" id="PS00107">
    <property type="entry name" value="PROTEIN_KINASE_ATP"/>
    <property type="match status" value="1"/>
</dbReference>
<dbReference type="EC" id="2.7.11.1" evidence="2"/>
<dbReference type="EMBL" id="SNRW01005110">
    <property type="protein sequence ID" value="KAA6385780.1"/>
    <property type="molecule type" value="Genomic_DNA"/>
</dbReference>
<dbReference type="PANTHER" id="PTHR43671:SF13">
    <property type="entry name" value="SERINE_THREONINE-PROTEIN KINASE NEK2"/>
    <property type="match status" value="1"/>
</dbReference>
<feature type="compositionally biased region" description="Polar residues" evidence="8">
    <location>
        <begin position="580"/>
        <end position="603"/>
    </location>
</feature>
<feature type="domain" description="Protein kinase" evidence="9">
    <location>
        <begin position="605"/>
        <end position="780"/>
    </location>
</feature>
<dbReference type="InterPro" id="IPR000719">
    <property type="entry name" value="Prot_kinase_dom"/>
</dbReference>
<dbReference type="InterPro" id="IPR011009">
    <property type="entry name" value="Kinase-like_dom_sf"/>
</dbReference>
<feature type="region of interest" description="Disordered" evidence="8">
    <location>
        <begin position="542"/>
        <end position="604"/>
    </location>
</feature>
<feature type="non-terminal residue" evidence="10">
    <location>
        <position position="780"/>
    </location>
</feature>
<sequence>MFQTKFLTLKLTIQIYFPVASIQRLIPRAPFFHPPEVRKSKGNYGPGIDIWALGINLYMLATGKKPGNLAYKLLRKIDLKLILNSPKGQELSLEHQNLIKDVNGKLLMDTIGKDLLHLICLMLTINPEQRPSAAILLTHPVFLKAKFNLDFIPIRNAEQLGIIVKPMKKHAMINLRPGIQIVSVPIDMQISLQERLNQQREVIQKEHGVLIDNTVHGLLSNHGRENVQSYVNTLGLADNLIDFLTPVDEVRIEYLNALNIIIEFLKLENVRQFVDKKNILKSLSEVGVQYIKDQPEMSNVALNILFEIAKHGIKLGQGIPLFTITVQNFAQLMESVKAGNKKSIEDINIAIISLEHILNHTTIPNIKDYLRIIENLAKYLSLNELVQNKYIVNALELLSTIANSTLQMPVFAAVVNVMSGPIIDNIRSSQIRRYEVDIIEKIYTIEIVLAQNGNRFDGIELPGQQYKISPFLILPKPTEKENIINSLISQSSSNQDSQYQSYPSLQDQKLIVSPGHIQLPDLIPSPLHIPSARHSPIISSYQLNQQKQRSPSPGPQHTPKHSPSPGYIPQTKHSPARQEQLPQSPSEHTPLPQQITSPSNLSSPIKRLKRIGKGGFATIWLAQEISTNKLVALKKMDYETQNERDQVNQEIRIHKESYDLFYQSAHSQSVPIVEPLGFFLNEDNSNAYFVMEYCENGDLWGYIKNMKMSGTEISENDAWEIISQICSIAHQLYSHRLIYGDFKPANLLLTKDNQIKICDFGLSQKMIEGKDSIDFRGGTL</sequence>
<evidence type="ECO:0000256" key="3">
    <source>
        <dbReference type="ARBA" id="ARBA00022679"/>
    </source>
</evidence>
<dbReference type="CDD" id="cd22541">
    <property type="entry name" value="SP5_N"/>
    <property type="match status" value="1"/>
</dbReference>
<gene>
    <name evidence="10" type="ORF">EZS28_018694</name>
</gene>
<keyword evidence="5" id="KW-0418">Kinase</keyword>
<dbReference type="Pfam" id="PF00069">
    <property type="entry name" value="Pkinase"/>
    <property type="match status" value="2"/>
</dbReference>
<dbReference type="GO" id="GO:0005524">
    <property type="term" value="F:ATP binding"/>
    <property type="evidence" value="ECO:0007669"/>
    <property type="project" value="UniProtKB-UniRule"/>
</dbReference>
<comment type="similarity">
    <text evidence="1">Belongs to the protein kinase superfamily. NEK Ser/Thr protein kinase family. NIMA subfamily.</text>
</comment>
<evidence type="ECO:0000256" key="2">
    <source>
        <dbReference type="ARBA" id="ARBA00012513"/>
    </source>
</evidence>
<evidence type="ECO:0000256" key="8">
    <source>
        <dbReference type="SAM" id="MobiDB-lite"/>
    </source>
</evidence>
<reference evidence="10 11" key="1">
    <citation type="submission" date="2019-03" db="EMBL/GenBank/DDBJ databases">
        <title>Single cell metagenomics reveals metabolic interactions within the superorganism composed of flagellate Streblomastix strix and complex community of Bacteroidetes bacteria on its surface.</title>
        <authorList>
            <person name="Treitli S.C."/>
            <person name="Kolisko M."/>
            <person name="Husnik F."/>
            <person name="Keeling P."/>
            <person name="Hampl V."/>
        </authorList>
    </citation>
    <scope>NUCLEOTIDE SEQUENCE [LARGE SCALE GENOMIC DNA]</scope>
    <source>
        <strain evidence="10">ST1C</strain>
    </source>
</reference>
<dbReference type="PANTHER" id="PTHR43671">
    <property type="entry name" value="SERINE/THREONINE-PROTEIN KINASE NEK"/>
    <property type="match status" value="1"/>
</dbReference>
<evidence type="ECO:0000313" key="10">
    <source>
        <dbReference type="EMBL" id="KAA6385780.1"/>
    </source>
</evidence>
<evidence type="ECO:0000256" key="1">
    <source>
        <dbReference type="ARBA" id="ARBA00010886"/>
    </source>
</evidence>
<dbReference type="GO" id="GO:0004674">
    <property type="term" value="F:protein serine/threonine kinase activity"/>
    <property type="evidence" value="ECO:0007669"/>
    <property type="project" value="UniProtKB-EC"/>
</dbReference>
<keyword evidence="3" id="KW-0808">Transferase</keyword>
<keyword evidence="4 7" id="KW-0547">Nucleotide-binding</keyword>
<dbReference type="AlphaFoldDB" id="A0A5J4VTP5"/>
<dbReference type="Proteomes" id="UP000324800">
    <property type="component" value="Unassembled WGS sequence"/>
</dbReference>
<keyword evidence="6 7" id="KW-0067">ATP-binding</keyword>
<accession>A0A5J4VTP5</accession>
<dbReference type="SUPFAM" id="SSF56112">
    <property type="entry name" value="Protein kinase-like (PK-like)"/>
    <property type="match status" value="2"/>
</dbReference>
<dbReference type="InterPro" id="IPR017441">
    <property type="entry name" value="Protein_kinase_ATP_BS"/>
</dbReference>
<evidence type="ECO:0000256" key="6">
    <source>
        <dbReference type="ARBA" id="ARBA00022840"/>
    </source>
</evidence>
<evidence type="ECO:0000259" key="9">
    <source>
        <dbReference type="PROSITE" id="PS50011"/>
    </source>
</evidence>
<dbReference type="PROSITE" id="PS50011">
    <property type="entry name" value="PROTEIN_KINASE_DOM"/>
    <property type="match status" value="2"/>
</dbReference>
<dbReference type="InterPro" id="IPR050660">
    <property type="entry name" value="NEK_Ser/Thr_kinase"/>
</dbReference>
<proteinExistence type="inferred from homology"/>
<dbReference type="Gene3D" id="1.10.510.10">
    <property type="entry name" value="Transferase(Phosphotransferase) domain 1"/>
    <property type="match status" value="2"/>
</dbReference>
<evidence type="ECO:0000256" key="5">
    <source>
        <dbReference type="ARBA" id="ARBA00022777"/>
    </source>
</evidence>
<evidence type="ECO:0000313" key="11">
    <source>
        <dbReference type="Proteomes" id="UP000324800"/>
    </source>
</evidence>
<feature type="domain" description="Protein kinase" evidence="9">
    <location>
        <begin position="1"/>
        <end position="142"/>
    </location>
</feature>
<dbReference type="SMART" id="SM00220">
    <property type="entry name" value="S_TKc"/>
    <property type="match status" value="1"/>
</dbReference>
<dbReference type="InterPro" id="IPR008271">
    <property type="entry name" value="Ser/Thr_kinase_AS"/>
</dbReference>